<dbReference type="EMBL" id="VRMN01000006">
    <property type="protein sequence ID" value="KAA8493697.1"/>
    <property type="molecule type" value="Genomic_DNA"/>
</dbReference>
<dbReference type="OrthoDB" id="1666at2759"/>
<keyword evidence="2" id="KW-1185">Reference proteome</keyword>
<dbReference type="PANTHER" id="PTHR33973:SF4">
    <property type="entry name" value="OS07G0153300 PROTEIN"/>
    <property type="match status" value="1"/>
</dbReference>
<name>A0A5J4YTB6_PORPP</name>
<organism evidence="1 2">
    <name type="scientific">Porphyridium purpureum</name>
    <name type="common">Red alga</name>
    <name type="synonym">Porphyridium cruentum</name>
    <dbReference type="NCBI Taxonomy" id="35688"/>
    <lineage>
        <taxon>Eukaryota</taxon>
        <taxon>Rhodophyta</taxon>
        <taxon>Bangiophyceae</taxon>
        <taxon>Porphyridiales</taxon>
        <taxon>Porphyridiaceae</taxon>
        <taxon>Porphyridium</taxon>
    </lineage>
</organism>
<dbReference type="OMA" id="VWIHYEA"/>
<proteinExistence type="predicted"/>
<comment type="caution">
    <text evidence="1">The sequence shown here is derived from an EMBL/GenBank/DDBJ whole genome shotgun (WGS) entry which is preliminary data.</text>
</comment>
<dbReference type="AlphaFoldDB" id="A0A5J4YTB6"/>
<evidence type="ECO:0000313" key="1">
    <source>
        <dbReference type="EMBL" id="KAA8493697.1"/>
    </source>
</evidence>
<evidence type="ECO:0000313" key="2">
    <source>
        <dbReference type="Proteomes" id="UP000324585"/>
    </source>
</evidence>
<gene>
    <name evidence="1" type="ORF">FVE85_4834</name>
</gene>
<dbReference type="Proteomes" id="UP000324585">
    <property type="component" value="Unassembled WGS sequence"/>
</dbReference>
<protein>
    <recommendedName>
        <fullName evidence="3">DUF1365 domain-containing protein</fullName>
    </recommendedName>
</protein>
<dbReference type="InterPro" id="IPR010775">
    <property type="entry name" value="DUF1365"/>
</dbReference>
<dbReference type="PANTHER" id="PTHR33973">
    <property type="entry name" value="OS07G0153300 PROTEIN"/>
    <property type="match status" value="1"/>
</dbReference>
<reference evidence="2" key="1">
    <citation type="journal article" date="2019" name="Nat. Commun.">
        <title>Expansion of phycobilisome linker gene families in mesophilic red algae.</title>
        <authorList>
            <person name="Lee J."/>
            <person name="Kim D."/>
            <person name="Bhattacharya D."/>
            <person name="Yoon H.S."/>
        </authorList>
    </citation>
    <scope>NUCLEOTIDE SEQUENCE [LARGE SCALE GENOMIC DNA]</scope>
    <source>
        <strain evidence="2">CCMP 1328</strain>
    </source>
</reference>
<accession>A0A5J4YTB6</accession>
<evidence type="ECO:0008006" key="3">
    <source>
        <dbReference type="Google" id="ProtNLM"/>
    </source>
</evidence>
<sequence length="342" mass="38678">MTIAPGRRSRVVRGDVVHSRSSPQNYVFRYRVYMVVLDLDEVESGELDCWPVFSSRAHVPALSWFRRTDYFFGEVGKLYADPSGNLSESIRNYVQHTARSGERPRGRILLLTHLRTFGVGFNPVSFYYVMGDPQQGQDPEEVQYIVAEVGNIPWFEQHPYLLTRTDEAFDDRQAPSRTDAEDATAMVCYGGHEKRFHVSPFIPIEGVSYRWHFSSPVAPQLRVRTVLSQTIPQHACSASCSAGCAAVSAAAERFFVASLTTKDHVPFSALSMLKHQVMYPFMTSRVIFGIHFEAAKLFRRRFTCYSHPEGTETAASQAIAFVTDCTVRCTELLSSLLHLRTK</sequence>
<dbReference type="Pfam" id="PF07103">
    <property type="entry name" value="DUF1365"/>
    <property type="match status" value="1"/>
</dbReference>